<keyword evidence="1" id="KW-0175">Coiled coil</keyword>
<dbReference type="AlphaFoldDB" id="A0A1N7HHZ1"/>
<name>A0A1N7HHZ1_9RHOB</name>
<dbReference type="InterPro" id="IPR005632">
    <property type="entry name" value="Chaperone_Skp"/>
</dbReference>
<dbReference type="STRING" id="573024.SAMN05216208_2212"/>
<evidence type="ECO:0000313" key="4">
    <source>
        <dbReference type="EMBL" id="SIS24479.1"/>
    </source>
</evidence>
<keyword evidence="5" id="KW-1185">Reference proteome</keyword>
<organism evidence="4 5">
    <name type="scientific">Roseovarius nanhaiticus</name>
    <dbReference type="NCBI Taxonomy" id="573024"/>
    <lineage>
        <taxon>Bacteria</taxon>
        <taxon>Pseudomonadati</taxon>
        <taxon>Pseudomonadota</taxon>
        <taxon>Alphaproteobacteria</taxon>
        <taxon>Rhodobacterales</taxon>
        <taxon>Roseobacteraceae</taxon>
        <taxon>Roseovarius</taxon>
    </lineage>
</organism>
<dbReference type="GO" id="GO:0051082">
    <property type="term" value="F:unfolded protein binding"/>
    <property type="evidence" value="ECO:0007669"/>
    <property type="project" value="InterPro"/>
</dbReference>
<dbReference type="Proteomes" id="UP000186019">
    <property type="component" value="Unassembled WGS sequence"/>
</dbReference>
<evidence type="ECO:0000256" key="3">
    <source>
        <dbReference type="SAM" id="SignalP"/>
    </source>
</evidence>
<protein>
    <submittedName>
        <fullName evidence="4">Periplasmic chaperone for outer membrane proteins Skp</fullName>
    </submittedName>
</protein>
<dbReference type="InterPro" id="IPR024930">
    <property type="entry name" value="Skp_dom_sf"/>
</dbReference>
<evidence type="ECO:0000256" key="2">
    <source>
        <dbReference type="SAM" id="MobiDB-lite"/>
    </source>
</evidence>
<feature type="region of interest" description="Disordered" evidence="2">
    <location>
        <begin position="197"/>
        <end position="231"/>
    </location>
</feature>
<evidence type="ECO:0000256" key="1">
    <source>
        <dbReference type="SAM" id="Coils"/>
    </source>
</evidence>
<evidence type="ECO:0000313" key="5">
    <source>
        <dbReference type="Proteomes" id="UP000186019"/>
    </source>
</evidence>
<keyword evidence="3" id="KW-0732">Signal</keyword>
<feature type="coiled-coil region" evidence="1">
    <location>
        <begin position="72"/>
        <end position="106"/>
    </location>
</feature>
<feature type="signal peptide" evidence="3">
    <location>
        <begin position="1"/>
        <end position="31"/>
    </location>
</feature>
<gene>
    <name evidence="4" type="ORF">SAMN05421666_3104</name>
</gene>
<proteinExistence type="predicted"/>
<dbReference type="Pfam" id="PF03938">
    <property type="entry name" value="OmpH"/>
    <property type="match status" value="1"/>
</dbReference>
<feature type="compositionally biased region" description="Low complexity" evidence="2">
    <location>
        <begin position="216"/>
        <end position="231"/>
    </location>
</feature>
<dbReference type="EMBL" id="FTNV01000003">
    <property type="protein sequence ID" value="SIS24479.1"/>
    <property type="molecule type" value="Genomic_DNA"/>
</dbReference>
<reference evidence="4 5" key="1">
    <citation type="submission" date="2017-01" db="EMBL/GenBank/DDBJ databases">
        <authorList>
            <person name="Mah S.A."/>
            <person name="Swanson W.J."/>
            <person name="Moy G.W."/>
            <person name="Vacquier V.D."/>
        </authorList>
    </citation>
    <scope>NUCLEOTIDE SEQUENCE [LARGE SCALE GENOMIC DNA]</scope>
    <source>
        <strain evidence="4 5">DSM 29590</strain>
    </source>
</reference>
<sequence>MRPRGLTIVRKKGRWSATRTARISAALSVCAALMQAVPNAAQGQDVGAVQSEILVLDPDRLFADSLVGQRLTSQYQAERDALIANNREIEAELRAEEQALTDARKTMTAAEFRAEADAFDAKVRSIRAENDRKARDLERGREIAPLSLMRVAEPILVQVMRDTGGKIILDNRQVLLRADVIDITDLAIARIDAQIGDGSGVMPDSTAPETPEPEAEPSTGEGAAPPAADAE</sequence>
<dbReference type="SMART" id="SM00935">
    <property type="entry name" value="OmpH"/>
    <property type="match status" value="1"/>
</dbReference>
<dbReference type="Gene3D" id="3.30.910.20">
    <property type="entry name" value="Skp domain"/>
    <property type="match status" value="1"/>
</dbReference>
<dbReference type="SUPFAM" id="SSF111384">
    <property type="entry name" value="OmpH-like"/>
    <property type="match status" value="1"/>
</dbReference>
<accession>A0A1N7HHZ1</accession>
<feature type="chain" id="PRO_5009942520" evidence="3">
    <location>
        <begin position="32"/>
        <end position="231"/>
    </location>
</feature>
<dbReference type="OrthoDB" id="7868372at2"/>